<evidence type="ECO:0000256" key="2">
    <source>
        <dbReference type="SAM" id="Phobius"/>
    </source>
</evidence>
<dbReference type="Pfam" id="PF24520">
    <property type="entry name" value="ARM_KNTC1_1st"/>
    <property type="match status" value="1"/>
</dbReference>
<evidence type="ECO:0000313" key="4">
    <source>
        <dbReference type="EMBL" id="AYV89236.1"/>
    </source>
</evidence>
<dbReference type="EMBL" id="MH979781">
    <property type="protein sequence ID" value="AYV89236.1"/>
    <property type="molecule type" value="mRNA"/>
</dbReference>
<keyword evidence="2" id="KW-1133">Transmembrane helix</keyword>
<evidence type="ECO:0000259" key="3">
    <source>
        <dbReference type="Pfam" id="PF24520"/>
    </source>
</evidence>
<feature type="domain" description="KNTC1 first ARM-repeats" evidence="3">
    <location>
        <begin position="56"/>
        <end position="147"/>
    </location>
</feature>
<feature type="region of interest" description="Disordered" evidence="1">
    <location>
        <begin position="139"/>
        <end position="158"/>
    </location>
</feature>
<dbReference type="PANTHER" id="PTHR15922">
    <property type="entry name" value="NEUROBLASTOMA-AMPLIFIED SEQUENCE"/>
    <property type="match status" value="1"/>
</dbReference>
<name>A0A3G5APG9_9ACAR</name>
<evidence type="ECO:0000256" key="1">
    <source>
        <dbReference type="SAM" id="MobiDB-lite"/>
    </source>
</evidence>
<dbReference type="InterPro" id="IPR055403">
    <property type="entry name" value="ARM_KNTC1_1st"/>
</dbReference>
<keyword evidence="2" id="KW-0472">Membrane</keyword>
<dbReference type="PANTHER" id="PTHR15922:SF2">
    <property type="entry name" value="NBAS SUBUNIT OF NRZ TETHERING COMPLEX"/>
    <property type="match status" value="1"/>
</dbReference>
<dbReference type="GO" id="GO:0000149">
    <property type="term" value="F:SNARE binding"/>
    <property type="evidence" value="ECO:0007669"/>
    <property type="project" value="TreeGrafter"/>
</dbReference>
<dbReference type="GO" id="GO:0006890">
    <property type="term" value="P:retrograde vesicle-mediated transport, Golgi to endoplasmic reticulum"/>
    <property type="evidence" value="ECO:0007669"/>
    <property type="project" value="TreeGrafter"/>
</dbReference>
<sequence length="1320" mass="153074">MTLINRGINYVTLWFSTLVTFIILGIRKIKPASALTHSLSVDSFRSITPQEKFDELLDNEEYEEALKIAKKHKLNADPVYKKKWNKSRITTDTIRLLLTPIQDHSWVISQCLTGIANDIESNRELLQFGQALVEELLDSTENKKNQNDGKSVQSGDESKTIHAADEIVDDGEISDANSISSSESSINNGFEWQDLSKVDFSHMDEDLEVLFTYRYLFIKYLVRLKSFEKILSCNSKDPECVDQDYWKHFRNASCFEILLDLAHKSEWRSIKIIFSRHVLDTKEHWLTILSNFPETLKPALYQDLLPCADIATGEIYPSFKQQLKRDSSAHDEIEWCYQLRDILQLEQDQNQFIENFYEKNPFFSDFRREKLDASVVSSWFLIRAREIEVRSSLVSNAIELLELGIDRNIPDLYVFKDDLDTYATLVYQCFPMYNLDDIGFSEFERLSKEERVNLLMLGASDDEKRFSDCLHRFLLPYLRKISQDQKEEKELLWDFIVNTAKHKLNIVQKLFIDYKMSKELGSISGQEIIQSEEELVDYGIKCIYSNERTDQLDTAFNIVETFPEPDSQFFLMDRERNDKTIRLYKRLEVAELLEQYNYYITVQRLDEMVNEKDKSGIKGILNKITRDFCRKIDSVTLKEQDWLQFLKDLERIRNACFYDFFPLEDVYEVFIKGILTSGRLEHFRFTSNFMQLDPNFPSNRLIPYDKSVEIILEAAQHYVNSANSVTDEIVDTAKKCLAIPGEAAASKVIGIKKERDFIEALSILGKDFDFNILPIQIRLMEDSKIELIHQIISSSPKAYKKTNEFIRLSKILNIFGDENSDEANEVKLLTILGNYAYERQDYVHCWTLCKIIIDKNYTTGWRLCELLGNSSSFKNNYSRLKLLSFAVIHCDDEGIIFEILSNIKKLKLVLLEESMNCLKQQEQHELSGLPSKFSSISSTSSSLLSSLPTIEITSKLIKSLTRLAEQSDKESESNAIKKIPSNQAHNSINISPFYYDAFQNNSHFNFNLNNFDYSYLGFGDFYSSQINLELSNHQIMLRTEMLKKDINWETVRSLCIQLSSFHLPVDTLMCISSILPLKGDNDELPFKKISPKSPALIFTALYFYSLVLYLKNIGYRGKDDWPNNIASEPMSSIITKADQICKESYSNEPDYPFKREKQLIEQYFEMYCNIIQSDTIASLDSSVDVERFACEVDYRNDTLLGLAMTTDEKIFNVVISLGKQYSVPLADLYLTHLEFLLTDPTNDVELIANKVFKNDDFEAILKENASQLENYFEKRIFPLVSPDDHNRLVLCYQIIEKFCYPPVSSSSSDENVELGDVEKI</sequence>
<protein>
    <submittedName>
        <fullName evidence="4">Neuroblastoma-amplified sequence-like</fullName>
    </submittedName>
</protein>
<proteinExistence type="evidence at transcript level"/>
<organism evidence="4">
    <name type="scientific">Tetranychus evansi</name>
    <name type="common">red spider mite</name>
    <dbReference type="NCBI Taxonomy" id="178897"/>
    <lineage>
        <taxon>Eukaryota</taxon>
        <taxon>Metazoa</taxon>
        <taxon>Ecdysozoa</taxon>
        <taxon>Arthropoda</taxon>
        <taxon>Chelicerata</taxon>
        <taxon>Arachnida</taxon>
        <taxon>Acari</taxon>
        <taxon>Acariformes</taxon>
        <taxon>Trombidiformes</taxon>
        <taxon>Prostigmata</taxon>
        <taxon>Eleutherengona</taxon>
        <taxon>Raphignathae</taxon>
        <taxon>Tetranychoidea</taxon>
        <taxon>Tetranychidae</taxon>
        <taxon>Tetranychus</taxon>
    </lineage>
</organism>
<feature type="transmembrane region" description="Helical" evidence="2">
    <location>
        <begin position="7"/>
        <end position="26"/>
    </location>
</feature>
<keyword evidence="2" id="KW-0812">Transmembrane</keyword>
<reference evidence="4" key="1">
    <citation type="submission" date="2018-09" db="EMBL/GenBank/DDBJ databases">
        <title>Identification of saliva proteins of spider mite Tetranychus evansi by transcriptome and LC-MS/MS approach.</title>
        <authorList>
            <person name="Huang H.-J."/>
            <person name="Cui J.-R."/>
            <person name="Hong X.-Y."/>
        </authorList>
    </citation>
    <scope>NUCLEOTIDE SEQUENCE</scope>
</reference>
<dbReference type="GO" id="GO:0070939">
    <property type="term" value="C:Dsl1/NZR complex"/>
    <property type="evidence" value="ECO:0007669"/>
    <property type="project" value="TreeGrafter"/>
</dbReference>
<accession>A0A3G5APG9</accession>